<feature type="binding site" description="axial binding residue" evidence="7">
    <location>
        <position position="465"/>
    </location>
    <ligand>
        <name>heme</name>
        <dbReference type="ChEBI" id="CHEBI:30413"/>
    </ligand>
    <ligandPart>
        <name>Fe</name>
        <dbReference type="ChEBI" id="CHEBI:18248"/>
    </ligandPart>
</feature>
<evidence type="ECO:0000256" key="2">
    <source>
        <dbReference type="ARBA" id="ARBA00010617"/>
    </source>
</evidence>
<dbReference type="GO" id="GO:0005506">
    <property type="term" value="F:iron ion binding"/>
    <property type="evidence" value="ECO:0007669"/>
    <property type="project" value="InterPro"/>
</dbReference>
<name>M3CVW1_SPHMS</name>
<dbReference type="GO" id="GO:0020037">
    <property type="term" value="F:heme binding"/>
    <property type="evidence" value="ECO:0007669"/>
    <property type="project" value="InterPro"/>
</dbReference>
<dbReference type="SUPFAM" id="SSF48264">
    <property type="entry name" value="Cytochrome P450"/>
    <property type="match status" value="1"/>
</dbReference>
<keyword evidence="4" id="KW-0560">Oxidoreductase</keyword>
<keyword evidence="9" id="KW-0812">Transmembrane</keyword>
<accession>M3CVW1</accession>
<dbReference type="HOGENOM" id="CLU_001570_14_4_1"/>
<evidence type="ECO:0000256" key="5">
    <source>
        <dbReference type="ARBA" id="ARBA00023004"/>
    </source>
</evidence>
<dbReference type="OMA" id="QYVFKIK"/>
<dbReference type="CDD" id="cd11062">
    <property type="entry name" value="CYP58-like"/>
    <property type="match status" value="1"/>
</dbReference>
<evidence type="ECO:0000313" key="11">
    <source>
        <dbReference type="Proteomes" id="UP000016931"/>
    </source>
</evidence>
<dbReference type="GO" id="GO:0016705">
    <property type="term" value="F:oxidoreductase activity, acting on paired donors, with incorporation or reduction of molecular oxygen"/>
    <property type="evidence" value="ECO:0007669"/>
    <property type="project" value="InterPro"/>
</dbReference>
<keyword evidence="9" id="KW-0472">Membrane</keyword>
<protein>
    <submittedName>
        <fullName evidence="10">Cytochrome P450</fullName>
    </submittedName>
</protein>
<keyword evidence="3 7" id="KW-0479">Metal-binding</keyword>
<evidence type="ECO:0000256" key="9">
    <source>
        <dbReference type="SAM" id="Phobius"/>
    </source>
</evidence>
<comment type="similarity">
    <text evidence="2">Belongs to the cytochrome P450 family.</text>
</comment>
<evidence type="ECO:0000256" key="1">
    <source>
        <dbReference type="ARBA" id="ARBA00001971"/>
    </source>
</evidence>
<evidence type="ECO:0000256" key="4">
    <source>
        <dbReference type="ARBA" id="ARBA00023002"/>
    </source>
</evidence>
<dbReference type="InterPro" id="IPR002403">
    <property type="entry name" value="Cyt_P450_E_grp-IV"/>
</dbReference>
<evidence type="ECO:0000256" key="6">
    <source>
        <dbReference type="ARBA" id="ARBA00023033"/>
    </source>
</evidence>
<dbReference type="STRING" id="692275.M3CVW1"/>
<keyword evidence="11" id="KW-1185">Reference proteome</keyword>
<dbReference type="EMBL" id="KB456271">
    <property type="protein sequence ID" value="EMF08277.1"/>
    <property type="molecule type" value="Genomic_DNA"/>
</dbReference>
<dbReference type="InterPro" id="IPR050121">
    <property type="entry name" value="Cytochrome_P450_monoxygenase"/>
</dbReference>
<keyword evidence="9" id="KW-1133">Transmembrane helix</keyword>
<evidence type="ECO:0000256" key="8">
    <source>
        <dbReference type="SAM" id="MobiDB-lite"/>
    </source>
</evidence>
<dbReference type="OrthoDB" id="3945418at2759"/>
<dbReference type="Pfam" id="PF00067">
    <property type="entry name" value="p450"/>
    <property type="match status" value="1"/>
</dbReference>
<dbReference type="PANTHER" id="PTHR24305">
    <property type="entry name" value="CYTOCHROME P450"/>
    <property type="match status" value="1"/>
</dbReference>
<dbReference type="Gene3D" id="1.10.630.10">
    <property type="entry name" value="Cytochrome P450"/>
    <property type="match status" value="1"/>
</dbReference>
<gene>
    <name evidence="10" type="ORF">SEPMUDRAFT_53648</name>
</gene>
<sequence>MNSSSLLHDVDALHAFAWGFLAYLFLLSIYRLYLHPLRHIPGPKLAALTGWYETYYDVIQPGQYNFKLLDLHKKYGPILRVNPEEVHIADPDFLGEIYNARKRNKGPEPSLDIAGSVAGTEDWELHKARRQAMTSFFSPKAVRDLEPLLVRKRDRLVEVIEHQLSSQANCDSPLNVSDLYFAYCWDLIQEYAFAFESTVLREDLSEAAQLRANSQDLLLQVNFTRHFGWINSLAAYLPASIASKMIPPGVMDLKRVAERVAQTVQSVVNDKTTTTTKENLETPSSSPPSQHKSIFYTIRDDPDLPPLEKEPLRLSREGNFLVVAASDSPARAIHITHFYLLWEPTCMAQLRAELQPLGPRPSMEQLHDLPYLHAVFLEGTRLMYGLARRNPRIAPDDSIVYGEYVIPPGTRVATSSLCVHGNERIFPEPFRFRPERWLSGEGGKGGKELRSRYHMTFGTKSPRSCLGIHLAEAEMKLAIAAVARFDMDLFETGLGDVEYRYDFQMAHGDLKSRGVRTVVKGVLW</sequence>
<evidence type="ECO:0000313" key="10">
    <source>
        <dbReference type="EMBL" id="EMF08277.1"/>
    </source>
</evidence>
<organism evidence="10 11">
    <name type="scientific">Sphaerulina musiva (strain SO2202)</name>
    <name type="common">Poplar stem canker fungus</name>
    <name type="synonym">Septoria musiva</name>
    <dbReference type="NCBI Taxonomy" id="692275"/>
    <lineage>
        <taxon>Eukaryota</taxon>
        <taxon>Fungi</taxon>
        <taxon>Dikarya</taxon>
        <taxon>Ascomycota</taxon>
        <taxon>Pezizomycotina</taxon>
        <taxon>Dothideomycetes</taxon>
        <taxon>Dothideomycetidae</taxon>
        <taxon>Mycosphaerellales</taxon>
        <taxon>Mycosphaerellaceae</taxon>
        <taxon>Sphaerulina</taxon>
    </lineage>
</organism>
<comment type="cofactor">
    <cofactor evidence="1 7">
        <name>heme</name>
        <dbReference type="ChEBI" id="CHEBI:30413"/>
    </cofactor>
</comment>
<dbReference type="GO" id="GO:0004497">
    <property type="term" value="F:monooxygenase activity"/>
    <property type="evidence" value="ECO:0007669"/>
    <property type="project" value="UniProtKB-KW"/>
</dbReference>
<dbReference type="PANTHER" id="PTHR24305:SF157">
    <property type="entry name" value="N-ACETYLTRYPTOPHAN 6-HYDROXYLASE IVOC-RELATED"/>
    <property type="match status" value="1"/>
</dbReference>
<dbReference type="GeneID" id="27906405"/>
<evidence type="ECO:0000256" key="7">
    <source>
        <dbReference type="PIRSR" id="PIRSR602403-1"/>
    </source>
</evidence>
<proteinExistence type="inferred from homology"/>
<feature type="region of interest" description="Disordered" evidence="8">
    <location>
        <begin position="268"/>
        <end position="293"/>
    </location>
</feature>
<evidence type="ECO:0000256" key="3">
    <source>
        <dbReference type="ARBA" id="ARBA00022723"/>
    </source>
</evidence>
<dbReference type="Proteomes" id="UP000016931">
    <property type="component" value="Unassembled WGS sequence"/>
</dbReference>
<reference evidence="10 11" key="1">
    <citation type="journal article" date="2012" name="PLoS Pathog.">
        <title>Diverse lifestyles and strategies of plant pathogenesis encoded in the genomes of eighteen Dothideomycetes fungi.</title>
        <authorList>
            <person name="Ohm R.A."/>
            <person name="Feau N."/>
            <person name="Henrissat B."/>
            <person name="Schoch C.L."/>
            <person name="Horwitz B.A."/>
            <person name="Barry K.W."/>
            <person name="Condon B.J."/>
            <person name="Copeland A.C."/>
            <person name="Dhillon B."/>
            <person name="Glaser F."/>
            <person name="Hesse C.N."/>
            <person name="Kosti I."/>
            <person name="LaButti K."/>
            <person name="Lindquist E.A."/>
            <person name="Lucas S."/>
            <person name="Salamov A.A."/>
            <person name="Bradshaw R.E."/>
            <person name="Ciuffetti L."/>
            <person name="Hamelin R.C."/>
            <person name="Kema G.H.J."/>
            <person name="Lawrence C."/>
            <person name="Scott J.A."/>
            <person name="Spatafora J.W."/>
            <person name="Turgeon B.G."/>
            <person name="de Wit P.J.G.M."/>
            <person name="Zhong S."/>
            <person name="Goodwin S.B."/>
            <person name="Grigoriev I.V."/>
        </authorList>
    </citation>
    <scope>NUCLEOTIDE SEQUENCE [LARGE SCALE GENOMIC DNA]</scope>
    <source>
        <strain evidence="10 11">SO2202</strain>
    </source>
</reference>
<dbReference type="InterPro" id="IPR036396">
    <property type="entry name" value="Cyt_P450_sf"/>
</dbReference>
<dbReference type="RefSeq" id="XP_016756398.1">
    <property type="nucleotide sequence ID" value="XM_016909268.1"/>
</dbReference>
<keyword evidence="7" id="KW-0349">Heme</keyword>
<dbReference type="AlphaFoldDB" id="M3CVW1"/>
<keyword evidence="5 7" id="KW-0408">Iron</keyword>
<dbReference type="eggNOG" id="KOG0158">
    <property type="taxonomic scope" value="Eukaryota"/>
</dbReference>
<feature type="transmembrane region" description="Helical" evidence="9">
    <location>
        <begin position="12"/>
        <end position="34"/>
    </location>
</feature>
<dbReference type="InterPro" id="IPR001128">
    <property type="entry name" value="Cyt_P450"/>
</dbReference>
<feature type="compositionally biased region" description="Polar residues" evidence="8">
    <location>
        <begin position="281"/>
        <end position="292"/>
    </location>
</feature>
<dbReference type="PRINTS" id="PR00465">
    <property type="entry name" value="EP450IV"/>
</dbReference>
<keyword evidence="6" id="KW-0503">Monooxygenase</keyword>